<sequence>MTIIIFLVDTSASMLQRTYLGTTYLDYARLAIEQFLKQRQRDPASSGDRYMLMTFEDYPQNIKSGWKESQRIFNEQLKNLKAKGR</sequence>
<dbReference type="SUPFAM" id="SSF53300">
    <property type="entry name" value="vWA-like"/>
    <property type="match status" value="1"/>
</dbReference>
<comment type="caution">
    <text evidence="2">The sequence shown here is derived from an EMBL/GenBank/DDBJ whole genome shotgun (WGS) entry which is preliminary data.</text>
</comment>
<dbReference type="InterPro" id="IPR002035">
    <property type="entry name" value="VWF_A"/>
</dbReference>
<dbReference type="Proteomes" id="UP000580250">
    <property type="component" value="Unassembled WGS sequence"/>
</dbReference>
<evidence type="ECO:0000313" key="3">
    <source>
        <dbReference type="Proteomes" id="UP000580250"/>
    </source>
</evidence>
<dbReference type="OrthoDB" id="9449012at2759"/>
<proteinExistence type="predicted"/>
<dbReference type="InterPro" id="IPR051113">
    <property type="entry name" value="Integrator_subunit6"/>
</dbReference>
<dbReference type="PANTHER" id="PTHR12957:SF2">
    <property type="entry name" value="INTEGRATOR COMPLEX SUBUNIT 6"/>
    <property type="match status" value="1"/>
</dbReference>
<evidence type="ECO:0000313" key="2">
    <source>
        <dbReference type="EMBL" id="CAD2174206.1"/>
    </source>
</evidence>
<dbReference type="PANTHER" id="PTHR12957">
    <property type="entry name" value="DEAD/H BOX POLYPEPTIDE 26/DICE1-RELATED"/>
    <property type="match status" value="1"/>
</dbReference>
<organism evidence="2 3">
    <name type="scientific">Meloidogyne enterolobii</name>
    <name type="common">Root-knot nematode worm</name>
    <name type="synonym">Meloidogyne mayaguensis</name>
    <dbReference type="NCBI Taxonomy" id="390850"/>
    <lineage>
        <taxon>Eukaryota</taxon>
        <taxon>Metazoa</taxon>
        <taxon>Ecdysozoa</taxon>
        <taxon>Nematoda</taxon>
        <taxon>Chromadorea</taxon>
        <taxon>Rhabditida</taxon>
        <taxon>Tylenchina</taxon>
        <taxon>Tylenchomorpha</taxon>
        <taxon>Tylenchoidea</taxon>
        <taxon>Meloidogynidae</taxon>
        <taxon>Meloidogyninae</taxon>
        <taxon>Meloidogyne</taxon>
    </lineage>
</organism>
<protein>
    <recommendedName>
        <fullName evidence="1">VWFA domain-containing protein</fullName>
    </recommendedName>
</protein>
<dbReference type="Gene3D" id="3.40.50.410">
    <property type="entry name" value="von Willebrand factor, type A domain"/>
    <property type="match status" value="1"/>
</dbReference>
<name>A0A6V7VGX7_MELEN</name>
<dbReference type="GO" id="GO:0034472">
    <property type="term" value="P:snRNA 3'-end processing"/>
    <property type="evidence" value="ECO:0007669"/>
    <property type="project" value="TreeGrafter"/>
</dbReference>
<reference evidence="2 3" key="1">
    <citation type="submission" date="2020-08" db="EMBL/GenBank/DDBJ databases">
        <authorList>
            <person name="Koutsovoulos G."/>
            <person name="Danchin GJ E."/>
        </authorList>
    </citation>
    <scope>NUCLEOTIDE SEQUENCE [LARGE SCALE GENOMIC DNA]</scope>
</reference>
<dbReference type="InterPro" id="IPR036465">
    <property type="entry name" value="vWFA_dom_sf"/>
</dbReference>
<dbReference type="AlphaFoldDB" id="A0A6V7VGX7"/>
<gene>
    <name evidence="2" type="ORF">MENT_LOCUS25856</name>
</gene>
<feature type="domain" description="VWFA" evidence="1">
    <location>
        <begin position="4"/>
        <end position="83"/>
    </location>
</feature>
<accession>A0A6V7VGX7</accession>
<dbReference type="GO" id="GO:0032039">
    <property type="term" value="C:integrator complex"/>
    <property type="evidence" value="ECO:0007669"/>
    <property type="project" value="TreeGrafter"/>
</dbReference>
<evidence type="ECO:0000259" key="1">
    <source>
        <dbReference type="Pfam" id="PF13519"/>
    </source>
</evidence>
<dbReference type="CDD" id="cd00198">
    <property type="entry name" value="vWFA"/>
    <property type="match status" value="1"/>
</dbReference>
<dbReference type="Pfam" id="PF13519">
    <property type="entry name" value="VWA_2"/>
    <property type="match status" value="1"/>
</dbReference>
<dbReference type="EMBL" id="CAJEWN010000231">
    <property type="protein sequence ID" value="CAD2174206.1"/>
    <property type="molecule type" value="Genomic_DNA"/>
</dbReference>